<feature type="binding site" evidence="9">
    <location>
        <position position="89"/>
    </location>
    <ligand>
        <name>ATP</name>
        <dbReference type="ChEBI" id="CHEBI:30616"/>
    </ligand>
</feature>
<dbReference type="PIRSF" id="PIRSF002583">
    <property type="entry name" value="Hsp90"/>
    <property type="match status" value="1"/>
</dbReference>
<dbReference type="FunFam" id="3.30.230.80:FF:000004">
    <property type="entry name" value="Heat shock protein 75 kDa"/>
    <property type="match status" value="1"/>
</dbReference>
<dbReference type="GO" id="GO:0005524">
    <property type="term" value="F:ATP binding"/>
    <property type="evidence" value="ECO:0007669"/>
    <property type="project" value="UniProtKB-UniRule"/>
</dbReference>
<dbReference type="Gene3D" id="3.40.50.11260">
    <property type="match status" value="1"/>
</dbReference>
<dbReference type="PANTHER" id="PTHR11528">
    <property type="entry name" value="HEAT SHOCK PROTEIN 90 FAMILY MEMBER"/>
    <property type="match status" value="1"/>
</dbReference>
<dbReference type="Proteomes" id="UP000078486">
    <property type="component" value="Unassembled WGS sequence"/>
</dbReference>
<comment type="function">
    <text evidence="8">Molecular chaperone. Has ATPase activity.</text>
</comment>
<comment type="subcellular location">
    <subcellularLocation>
        <location evidence="1 8">Cytoplasm</location>
    </subcellularLocation>
</comment>
<dbReference type="SUPFAM" id="SSF55874">
    <property type="entry name" value="ATPase domain of HSP90 chaperone/DNA topoisomerase II/histidine kinase"/>
    <property type="match status" value="1"/>
</dbReference>
<dbReference type="InterPro" id="IPR037196">
    <property type="entry name" value="HSP90_C"/>
</dbReference>
<keyword evidence="5 8" id="KW-0067">ATP-binding</keyword>
<dbReference type="STRING" id="1184151.AW736_14155"/>
<accession>A0A178IJ72</accession>
<evidence type="ECO:0000256" key="6">
    <source>
        <dbReference type="ARBA" id="ARBA00023016"/>
    </source>
</evidence>
<keyword evidence="4 8" id="KW-0547">Nucleotide-binding</keyword>
<comment type="subunit">
    <text evidence="8">Homodimer.</text>
</comment>
<keyword evidence="6 8" id="KW-0346">Stress response</keyword>
<reference evidence="10 11" key="1">
    <citation type="submission" date="2016-01" db="EMBL/GenBank/DDBJ databases">
        <title>High potential of lignocellulose degradation of a new Verrucomicrobia species.</title>
        <authorList>
            <person name="Wang Y."/>
            <person name="Shi Y."/>
            <person name="Qiu Z."/>
            <person name="Liu S."/>
            <person name="Yang H."/>
        </authorList>
    </citation>
    <scope>NUCLEOTIDE SEQUENCE [LARGE SCALE GENOMIC DNA]</scope>
    <source>
        <strain evidence="10 11">TSB47</strain>
    </source>
</reference>
<evidence type="ECO:0000256" key="4">
    <source>
        <dbReference type="ARBA" id="ARBA00022741"/>
    </source>
</evidence>
<dbReference type="Pfam" id="PF13589">
    <property type="entry name" value="HATPase_c_3"/>
    <property type="match status" value="1"/>
</dbReference>
<comment type="caution">
    <text evidence="10">The sequence shown here is derived from an EMBL/GenBank/DDBJ whole genome shotgun (WGS) entry which is preliminary data.</text>
</comment>
<comment type="caution">
    <text evidence="8">Lacks conserved residue(s) required for the propagation of feature annotation.</text>
</comment>
<dbReference type="GO" id="GO:0016887">
    <property type="term" value="F:ATP hydrolysis activity"/>
    <property type="evidence" value="ECO:0007669"/>
    <property type="project" value="InterPro"/>
</dbReference>
<name>A0A178IJ72_9BACT</name>
<evidence type="ECO:0000313" key="11">
    <source>
        <dbReference type="Proteomes" id="UP000078486"/>
    </source>
</evidence>
<proteinExistence type="inferred from homology"/>
<dbReference type="FunFam" id="3.40.50.11260:FF:000004">
    <property type="entry name" value="Heat shock protein 75 mitochondrial"/>
    <property type="match status" value="1"/>
</dbReference>
<dbReference type="InterPro" id="IPR020575">
    <property type="entry name" value="Hsp90_N"/>
</dbReference>
<feature type="binding site" evidence="9">
    <location>
        <position position="97"/>
    </location>
    <ligand>
        <name>ATP</name>
        <dbReference type="ChEBI" id="CHEBI:30616"/>
    </ligand>
</feature>
<gene>
    <name evidence="8" type="primary">htpG</name>
    <name evidence="10" type="ORF">AW736_14155</name>
</gene>
<dbReference type="Gene3D" id="3.30.230.80">
    <property type="match status" value="1"/>
</dbReference>
<feature type="binding site" evidence="9">
    <location>
        <begin position="126"/>
        <end position="131"/>
    </location>
    <ligand>
        <name>ATP</name>
        <dbReference type="ChEBI" id="CHEBI:30616"/>
    </ligand>
</feature>
<comment type="similarity">
    <text evidence="2 8">Belongs to the heat shock protein 90 family.</text>
</comment>
<dbReference type="CDD" id="cd16927">
    <property type="entry name" value="HATPase_Hsp90-like"/>
    <property type="match status" value="1"/>
</dbReference>
<feature type="binding site" evidence="9">
    <location>
        <position position="84"/>
    </location>
    <ligand>
        <name>ATP</name>
        <dbReference type="ChEBI" id="CHEBI:30616"/>
    </ligand>
</feature>
<dbReference type="InterPro" id="IPR001404">
    <property type="entry name" value="Hsp90_fam"/>
</dbReference>
<organism evidence="10 11">
    <name type="scientific">Termitidicoccus mucosus</name>
    <dbReference type="NCBI Taxonomy" id="1184151"/>
    <lineage>
        <taxon>Bacteria</taxon>
        <taxon>Pseudomonadati</taxon>
        <taxon>Verrucomicrobiota</taxon>
        <taxon>Opitutia</taxon>
        <taxon>Opitutales</taxon>
        <taxon>Opitutaceae</taxon>
        <taxon>Termitidicoccus</taxon>
    </lineage>
</organism>
<dbReference type="Gene3D" id="1.20.120.790">
    <property type="entry name" value="Heat shock protein 90, C-terminal domain"/>
    <property type="match status" value="1"/>
</dbReference>
<evidence type="ECO:0000313" key="10">
    <source>
        <dbReference type="EMBL" id="OAM89255.1"/>
    </source>
</evidence>
<feature type="binding site" evidence="9">
    <location>
        <position position="177"/>
    </location>
    <ligand>
        <name>ATP</name>
        <dbReference type="ChEBI" id="CHEBI:30616"/>
    </ligand>
</feature>
<feature type="binding site" evidence="9">
    <location>
        <begin position="104"/>
        <end position="105"/>
    </location>
    <ligand>
        <name>ATP</name>
        <dbReference type="ChEBI" id="CHEBI:30616"/>
    </ligand>
</feature>
<dbReference type="AlphaFoldDB" id="A0A178IJ72"/>
<feature type="binding site" evidence="9">
    <location>
        <position position="42"/>
    </location>
    <ligand>
        <name>ATP</name>
        <dbReference type="ChEBI" id="CHEBI:30616"/>
    </ligand>
</feature>
<feature type="binding site" evidence="9">
    <location>
        <position position="38"/>
    </location>
    <ligand>
        <name>ATP</name>
        <dbReference type="ChEBI" id="CHEBI:30616"/>
    </ligand>
</feature>
<keyword evidence="3 8" id="KW-0963">Cytoplasm</keyword>
<dbReference type="GO" id="GO:0051082">
    <property type="term" value="F:unfolded protein binding"/>
    <property type="evidence" value="ECO:0007669"/>
    <property type="project" value="UniProtKB-UniRule"/>
</dbReference>
<dbReference type="PRINTS" id="PR00775">
    <property type="entry name" value="HEATSHOCK90"/>
</dbReference>
<sequence>MSDTAAAPQKFEFQAEIKQLLDIVIHSLYTEKEIFIRELTSNASDALEKLRHLQLTEKNILDDNLPLEINITTDDTAKTITIQDFGIGMTSAELVENLGTIAHSGSKAFLKALGESGQKNANLIGQFGVGFYSAFMVAKTVTVRSRSWRADEPGHVWTSDGSGSYTLSPSDGERRGTKIVIQLKDDATDFAADSRVKDILERYSAFVTFPINLNGKRINTVQALWLRNKNEIKDEEYTEFYKFQAHAYDDPRLRLHFSADAPLSINALLFVPKENTERYGLARLEPAVSLYCRKVLIDARPKDLLPEWLRFLKGVVDSEDLPLNISRETMQDKALLDKIGKVITKRFLKFLEDEAKSRPESYDEFYRQFGIFIKEGAALDFTHKEQLTKLLRYESSLTDKGKATSLADYVSRMKEGQAEIYYLVGASREAIESGPYLEGFKSRNLEVLFCYEPVDEYVMNNVREYDGKKLTAADHADVKLPDAPKPPADATLSEADTKTLVEWLAKTLAAHGVAEVKASDRLVDSPALALNADKFMTPHMRRMMKAMNKDEGSAPLRVNLEINPASPVIKHLFATHTAAPEKAALVAEQILDNALIAAGLLEDASKMVSRIYKLLETV</sequence>
<keyword evidence="7 8" id="KW-0143">Chaperone</keyword>
<dbReference type="InterPro" id="IPR020568">
    <property type="entry name" value="Ribosomal_Su5_D2-typ_SF"/>
</dbReference>
<dbReference type="Gene3D" id="3.30.565.10">
    <property type="entry name" value="Histidine kinase-like ATPase, C-terminal domain"/>
    <property type="match status" value="1"/>
</dbReference>
<dbReference type="SUPFAM" id="SSF110942">
    <property type="entry name" value="HSP90 C-terminal domain"/>
    <property type="match status" value="1"/>
</dbReference>
<evidence type="ECO:0000256" key="5">
    <source>
        <dbReference type="ARBA" id="ARBA00022840"/>
    </source>
</evidence>
<dbReference type="HAMAP" id="MF_00505">
    <property type="entry name" value="HSP90"/>
    <property type="match status" value="1"/>
</dbReference>
<evidence type="ECO:0000256" key="1">
    <source>
        <dbReference type="ARBA" id="ARBA00004496"/>
    </source>
</evidence>
<evidence type="ECO:0000256" key="3">
    <source>
        <dbReference type="ARBA" id="ARBA00022490"/>
    </source>
</evidence>
<feature type="region of interest" description="C" evidence="8">
    <location>
        <begin position="543"/>
        <end position="618"/>
    </location>
</feature>
<dbReference type="OrthoDB" id="9802640at2"/>
<feature type="binding site" evidence="9">
    <location>
        <position position="327"/>
    </location>
    <ligand>
        <name>ATP</name>
        <dbReference type="ChEBI" id="CHEBI:30616"/>
    </ligand>
</feature>
<dbReference type="EMBL" id="LRRQ01000100">
    <property type="protein sequence ID" value="OAM89255.1"/>
    <property type="molecule type" value="Genomic_DNA"/>
</dbReference>
<evidence type="ECO:0000256" key="2">
    <source>
        <dbReference type="ARBA" id="ARBA00008239"/>
    </source>
</evidence>
<dbReference type="SUPFAM" id="SSF54211">
    <property type="entry name" value="Ribosomal protein S5 domain 2-like"/>
    <property type="match status" value="1"/>
</dbReference>
<dbReference type="Pfam" id="PF00183">
    <property type="entry name" value="HSP90"/>
    <property type="match status" value="1"/>
</dbReference>
<evidence type="ECO:0000256" key="8">
    <source>
        <dbReference type="HAMAP-Rule" id="MF_00505"/>
    </source>
</evidence>
<dbReference type="GO" id="GO:0005737">
    <property type="term" value="C:cytoplasm"/>
    <property type="evidence" value="ECO:0007669"/>
    <property type="project" value="UniProtKB-SubCell"/>
</dbReference>
<protein>
    <recommendedName>
        <fullName evidence="8">Chaperone protein HtpG</fullName>
    </recommendedName>
    <alternativeName>
        <fullName evidence="8">Heat shock protein HtpG</fullName>
    </alternativeName>
    <alternativeName>
        <fullName evidence="8">High temperature protein G</fullName>
    </alternativeName>
</protein>
<dbReference type="GO" id="GO:0140662">
    <property type="term" value="F:ATP-dependent protein folding chaperone"/>
    <property type="evidence" value="ECO:0007669"/>
    <property type="project" value="InterPro"/>
</dbReference>
<evidence type="ECO:0000256" key="7">
    <source>
        <dbReference type="ARBA" id="ARBA00023186"/>
    </source>
</evidence>
<keyword evidence="11" id="KW-1185">Reference proteome</keyword>
<dbReference type="RefSeq" id="WP_068770836.1">
    <property type="nucleotide sequence ID" value="NZ_CP109796.1"/>
</dbReference>
<feature type="region of interest" description="A; substrate-binding" evidence="8">
    <location>
        <begin position="1"/>
        <end position="327"/>
    </location>
</feature>
<dbReference type="FunFam" id="3.30.565.10:FF:000009">
    <property type="entry name" value="Molecular chaperone HtpG"/>
    <property type="match status" value="1"/>
</dbReference>
<evidence type="ECO:0000256" key="9">
    <source>
        <dbReference type="PIRSR" id="PIRSR002583-1"/>
    </source>
</evidence>
<dbReference type="NCBIfam" id="NF003555">
    <property type="entry name" value="PRK05218.1"/>
    <property type="match status" value="1"/>
</dbReference>
<dbReference type="InterPro" id="IPR036890">
    <property type="entry name" value="HATPase_C_sf"/>
</dbReference>